<keyword evidence="1" id="KW-1133">Transmembrane helix</keyword>
<feature type="transmembrane region" description="Helical" evidence="1">
    <location>
        <begin position="7"/>
        <end position="30"/>
    </location>
</feature>
<proteinExistence type="predicted"/>
<dbReference type="Proteomes" id="UP000649799">
    <property type="component" value="Unassembled WGS sequence"/>
</dbReference>
<organism evidence="2 3">
    <name type="scientific">Cyclobacterium plantarum</name>
    <dbReference type="NCBI Taxonomy" id="2716263"/>
    <lineage>
        <taxon>Bacteria</taxon>
        <taxon>Pseudomonadati</taxon>
        <taxon>Bacteroidota</taxon>
        <taxon>Cytophagia</taxon>
        <taxon>Cytophagales</taxon>
        <taxon>Cyclobacteriaceae</taxon>
        <taxon>Cyclobacterium</taxon>
    </lineage>
</organism>
<reference evidence="2 3" key="1">
    <citation type="submission" date="2020-03" db="EMBL/GenBank/DDBJ databases">
        <title>Cyclobacterium plantarum sp. nov., a marine bacterium isolated from a coastal-marine wetland.</title>
        <authorList>
            <person name="Sanchez-Porro C."/>
            <person name="Ventosa A."/>
            <person name="Amoozegar M."/>
        </authorList>
    </citation>
    <scope>NUCLEOTIDE SEQUENCE [LARGE SCALE GENOMIC DNA]</scope>
    <source>
        <strain evidence="2 3">GBPx2</strain>
    </source>
</reference>
<sequence length="125" mass="14407">MRFIRKILPPVSFGLLVLVHLMLLNSVVFYHEHDLETGETIRHAHPFLSEEEEQNREHSENELILLDMLTHAQFFVPEIWGFIAEVSGVFEVPSPFILLESPGLQIREKLSLRGPPLFFSISSMP</sequence>
<dbReference type="EMBL" id="JAANYN010000001">
    <property type="protein sequence ID" value="NHE55277.1"/>
    <property type="molecule type" value="Genomic_DNA"/>
</dbReference>
<gene>
    <name evidence="2" type="ORF">G9Q97_00435</name>
</gene>
<keyword evidence="3" id="KW-1185">Reference proteome</keyword>
<evidence type="ECO:0000313" key="3">
    <source>
        <dbReference type="Proteomes" id="UP000649799"/>
    </source>
</evidence>
<protein>
    <submittedName>
        <fullName evidence="2">Uncharacterized protein</fullName>
    </submittedName>
</protein>
<name>A0ABX0H480_9BACT</name>
<accession>A0ABX0H480</accession>
<keyword evidence="1" id="KW-0812">Transmembrane</keyword>
<keyword evidence="1" id="KW-0472">Membrane</keyword>
<comment type="caution">
    <text evidence="2">The sequence shown here is derived from an EMBL/GenBank/DDBJ whole genome shotgun (WGS) entry which is preliminary data.</text>
</comment>
<dbReference type="RefSeq" id="WP_166142049.1">
    <property type="nucleotide sequence ID" value="NZ_JAANYN010000001.1"/>
</dbReference>
<evidence type="ECO:0000313" key="2">
    <source>
        <dbReference type="EMBL" id="NHE55277.1"/>
    </source>
</evidence>
<evidence type="ECO:0000256" key="1">
    <source>
        <dbReference type="SAM" id="Phobius"/>
    </source>
</evidence>